<reference evidence="1" key="1">
    <citation type="submission" date="2020-10" db="EMBL/GenBank/DDBJ databases">
        <title>Mucilaginibacter mali sp. nov., isolated from rhizosphere soil of apple orchard.</title>
        <authorList>
            <person name="Lee J.-S."/>
            <person name="Kim H.S."/>
            <person name="Kim J.-S."/>
        </authorList>
    </citation>
    <scope>NUCLEOTIDE SEQUENCE</scope>
    <source>
        <strain evidence="1">KCTC 22746</strain>
    </source>
</reference>
<name>A0A929PX15_9SPHI</name>
<keyword evidence="1" id="KW-0808">Transferase</keyword>
<proteinExistence type="predicted"/>
<organism evidence="1 2">
    <name type="scientific">Mucilaginibacter myungsuensis</name>
    <dbReference type="NCBI Taxonomy" id="649104"/>
    <lineage>
        <taxon>Bacteria</taxon>
        <taxon>Pseudomonadati</taxon>
        <taxon>Bacteroidota</taxon>
        <taxon>Sphingobacteriia</taxon>
        <taxon>Sphingobacteriales</taxon>
        <taxon>Sphingobacteriaceae</taxon>
        <taxon>Mucilaginibacter</taxon>
    </lineage>
</organism>
<gene>
    <name evidence="1" type="ORF">IRJ16_07690</name>
</gene>
<keyword evidence="2" id="KW-1185">Reference proteome</keyword>
<evidence type="ECO:0000313" key="1">
    <source>
        <dbReference type="EMBL" id="MBE9661762.1"/>
    </source>
</evidence>
<accession>A0A929PX15</accession>
<dbReference type="EMBL" id="JADFFL010000003">
    <property type="protein sequence ID" value="MBE9661762.1"/>
    <property type="molecule type" value="Genomic_DNA"/>
</dbReference>
<dbReference type="Pfam" id="PF08757">
    <property type="entry name" value="CotH"/>
    <property type="match status" value="1"/>
</dbReference>
<dbReference type="AlphaFoldDB" id="A0A929PX15"/>
<dbReference type="Proteomes" id="UP000622475">
    <property type="component" value="Unassembled WGS sequence"/>
</dbReference>
<dbReference type="RefSeq" id="WP_194110973.1">
    <property type="nucleotide sequence ID" value="NZ_JADFFL010000003.1"/>
</dbReference>
<dbReference type="GO" id="GO:0016301">
    <property type="term" value="F:kinase activity"/>
    <property type="evidence" value="ECO:0007669"/>
    <property type="project" value="UniProtKB-KW"/>
</dbReference>
<protein>
    <submittedName>
        <fullName evidence="1">CotH kinase family protein</fullName>
    </submittedName>
</protein>
<dbReference type="InterPro" id="IPR014867">
    <property type="entry name" value="Spore_coat_CotH_CotH2/3/7"/>
</dbReference>
<evidence type="ECO:0000313" key="2">
    <source>
        <dbReference type="Proteomes" id="UP000622475"/>
    </source>
</evidence>
<comment type="caution">
    <text evidence="1">The sequence shown here is derived from an EMBL/GenBank/DDBJ whole genome shotgun (WGS) entry which is preliminary data.</text>
</comment>
<keyword evidence="1" id="KW-0418">Kinase</keyword>
<dbReference type="Gene3D" id="2.60.40.2340">
    <property type="match status" value="1"/>
</dbReference>
<sequence length="518" mass="58288">MKKNCLLVLLLVITVWGCKKSTSIVPEPGGGGGSISAAAITSAKLEVKYNAGKIATDVLFTIDEANNQLLAVLPDVNAVKKLAVTFTTRTPGTLIKVVDTLLISGTTVTDYSLPVTYKVQTPQGVTRDYKVMVKVFTGIPIINITSSGAITSKETYVNGTVSVNGNGEFESKSPATMRIRGRGNSSWSLFPKKPYRIKLDNKSSMLGMPSAKDWVLLANYNDKTLMRNRVALELARRLGSDFAPESRFVEVFLNGQYQGNYLMTAQVEVNTARVNITEMTASSTDITGGYLLELDYRLDAPNWFRTTKDLPVAIKSPDEKATPAQLAYIKKYFQDTEDAIFSSNWGDPVNGYAKFINSDSFVNWLLTMETVKNQDARDFSSVFFFKDKGAKMGMGPVWDFDLSSGNIDSTIAKNPENWYVRDGTWFLRLAQDYNFNIKVRNRWTAMRATAVEQIFRDIDYNEKYLALSQKKNFEKWPILDKYIWRNAVVTGAYDKEVDYMRTFLKTRVAWIDKNIMQF</sequence>